<feature type="non-terminal residue" evidence="2">
    <location>
        <position position="1"/>
    </location>
</feature>
<accession>X1PBQ4</accession>
<sequence length="60" mass="6848">DKNGGLLFHPGVEFFSLMDYQSHLLRTVALGYIFNFIFILNIIKESGIDFLDFTTANVSF</sequence>
<dbReference type="AlphaFoldDB" id="X1PBQ4"/>
<proteinExistence type="predicted"/>
<reference evidence="2" key="1">
    <citation type="journal article" date="2014" name="Front. Microbiol.">
        <title>High frequency of phylogenetically diverse reductive dehalogenase-homologous genes in deep subseafloor sedimentary metagenomes.</title>
        <authorList>
            <person name="Kawai M."/>
            <person name="Futagami T."/>
            <person name="Toyoda A."/>
            <person name="Takaki Y."/>
            <person name="Nishi S."/>
            <person name="Hori S."/>
            <person name="Arai W."/>
            <person name="Tsubouchi T."/>
            <person name="Morono Y."/>
            <person name="Uchiyama I."/>
            <person name="Ito T."/>
            <person name="Fujiyama A."/>
            <person name="Inagaki F."/>
            <person name="Takami H."/>
        </authorList>
    </citation>
    <scope>NUCLEOTIDE SEQUENCE</scope>
    <source>
        <strain evidence="2">Expedition CK06-06</strain>
    </source>
</reference>
<comment type="caution">
    <text evidence="2">The sequence shown here is derived from an EMBL/GenBank/DDBJ whole genome shotgun (WGS) entry which is preliminary data.</text>
</comment>
<protein>
    <submittedName>
        <fullName evidence="2">Uncharacterized protein</fullName>
    </submittedName>
</protein>
<keyword evidence="1" id="KW-1133">Transmembrane helix</keyword>
<gene>
    <name evidence="2" type="ORF">S06H3_63022</name>
</gene>
<organism evidence="2">
    <name type="scientific">marine sediment metagenome</name>
    <dbReference type="NCBI Taxonomy" id="412755"/>
    <lineage>
        <taxon>unclassified sequences</taxon>
        <taxon>metagenomes</taxon>
        <taxon>ecological metagenomes</taxon>
    </lineage>
</organism>
<evidence type="ECO:0000313" key="2">
    <source>
        <dbReference type="EMBL" id="GAI53283.1"/>
    </source>
</evidence>
<evidence type="ECO:0000256" key="1">
    <source>
        <dbReference type="SAM" id="Phobius"/>
    </source>
</evidence>
<name>X1PBQ4_9ZZZZ</name>
<keyword evidence="1" id="KW-0472">Membrane</keyword>
<keyword evidence="1" id="KW-0812">Transmembrane</keyword>
<feature type="transmembrane region" description="Helical" evidence="1">
    <location>
        <begin position="24"/>
        <end position="43"/>
    </location>
</feature>
<dbReference type="EMBL" id="BARV01041709">
    <property type="protein sequence ID" value="GAI53283.1"/>
    <property type="molecule type" value="Genomic_DNA"/>
</dbReference>